<keyword evidence="4" id="KW-1185">Reference proteome</keyword>
<dbReference type="STRING" id="334426.A0A158PD50"/>
<reference evidence="3 4" key="2">
    <citation type="submission" date="2018-11" db="EMBL/GenBank/DDBJ databases">
        <authorList>
            <consortium name="Pathogen Informatics"/>
        </authorList>
    </citation>
    <scope>NUCLEOTIDE SEQUENCE [LARGE SCALE GENOMIC DNA]</scope>
    <source>
        <strain evidence="3 4">Costa Rica</strain>
    </source>
</reference>
<feature type="region of interest" description="Disordered" evidence="2">
    <location>
        <begin position="137"/>
        <end position="178"/>
    </location>
</feature>
<dbReference type="GO" id="GO:0007015">
    <property type="term" value="P:actin filament organization"/>
    <property type="evidence" value="ECO:0007669"/>
    <property type="project" value="TreeGrafter"/>
</dbReference>
<dbReference type="Pfam" id="PF16300">
    <property type="entry name" value="WD40_4"/>
    <property type="match status" value="1"/>
</dbReference>
<dbReference type="PANTHER" id="PTHR10856:SF0">
    <property type="entry name" value="CORONIN"/>
    <property type="match status" value="1"/>
</dbReference>
<sequence length="323" mass="36820">MQQTTFQGDCAIRYYEVNQEYPFMHYINTYTTSEPQRAIGFQCKRGINSEENEINRIYKLTTKGVVDVLQFFVPRKSDLFQHDLYPDTRSTVPPLTAEEFMEGKNAVPNTQPVNPAAAQAKPKVQVVKKANILSQLAPTAADSSPARSYSEQTSPQVSAPPSPRPQHQQQQQQQPKRPVIDEDMGIVPMSQVQHRQQPTRQHQERQSPERERQSQTPKQQVNLRSRADRDVGGGAQTAGQRRAAAELERIRRDQARVPDEDCVPQRPNPSARMSVNCLDGPTNMEELLSDLAKMKAVMRQHERRIRILEEEIAEKNMSNAYSF</sequence>
<reference evidence="5" key="1">
    <citation type="submission" date="2016-04" db="UniProtKB">
        <authorList>
            <consortium name="WormBaseParasite"/>
        </authorList>
    </citation>
    <scope>IDENTIFICATION</scope>
</reference>
<dbReference type="Gene3D" id="2.130.10.10">
    <property type="entry name" value="YVTN repeat-like/Quinoprotein amine dehydrogenase"/>
    <property type="match status" value="1"/>
</dbReference>
<dbReference type="SMART" id="SM01167">
    <property type="entry name" value="DUF1900"/>
    <property type="match status" value="1"/>
</dbReference>
<feature type="compositionally biased region" description="Low complexity" evidence="2">
    <location>
        <begin position="165"/>
        <end position="177"/>
    </location>
</feature>
<gene>
    <name evidence="3" type="ORF">ACOC_LOCUS269</name>
</gene>
<keyword evidence="1" id="KW-0175">Coiled coil</keyword>
<evidence type="ECO:0000256" key="1">
    <source>
        <dbReference type="SAM" id="Coils"/>
    </source>
</evidence>
<evidence type="ECO:0000313" key="4">
    <source>
        <dbReference type="Proteomes" id="UP000267027"/>
    </source>
</evidence>
<feature type="coiled-coil region" evidence="1">
    <location>
        <begin position="284"/>
        <end position="318"/>
    </location>
</feature>
<dbReference type="EMBL" id="UYYA01000022">
    <property type="protein sequence ID" value="VDM51854.1"/>
    <property type="molecule type" value="Genomic_DNA"/>
</dbReference>
<dbReference type="Proteomes" id="UP000267027">
    <property type="component" value="Unassembled WGS sequence"/>
</dbReference>
<feature type="compositionally biased region" description="Polar residues" evidence="2">
    <location>
        <begin position="137"/>
        <end position="157"/>
    </location>
</feature>
<dbReference type="PANTHER" id="PTHR10856">
    <property type="entry name" value="CORONIN"/>
    <property type="match status" value="1"/>
</dbReference>
<protein>
    <submittedName>
        <fullName evidence="5">EB1 C-terminal domain-containing protein</fullName>
    </submittedName>
</protein>
<organism evidence="5">
    <name type="scientific">Angiostrongylus costaricensis</name>
    <name type="common">Nematode worm</name>
    <dbReference type="NCBI Taxonomy" id="334426"/>
    <lineage>
        <taxon>Eukaryota</taxon>
        <taxon>Metazoa</taxon>
        <taxon>Ecdysozoa</taxon>
        <taxon>Nematoda</taxon>
        <taxon>Chromadorea</taxon>
        <taxon>Rhabditida</taxon>
        <taxon>Rhabditina</taxon>
        <taxon>Rhabditomorpha</taxon>
        <taxon>Strongyloidea</taxon>
        <taxon>Metastrongylidae</taxon>
        <taxon>Angiostrongylus</taxon>
    </lineage>
</organism>
<evidence type="ECO:0000313" key="5">
    <source>
        <dbReference type="WBParaSite" id="ACOC_0000026801-mRNA-1"/>
    </source>
</evidence>
<evidence type="ECO:0000313" key="3">
    <source>
        <dbReference type="EMBL" id="VDM51854.1"/>
    </source>
</evidence>
<feature type="compositionally biased region" description="Polar residues" evidence="2">
    <location>
        <begin position="214"/>
        <end position="223"/>
    </location>
</feature>
<dbReference type="InterPro" id="IPR015943">
    <property type="entry name" value="WD40/YVTN_repeat-like_dom_sf"/>
</dbReference>
<dbReference type="WBParaSite" id="ACOC_0000026801-mRNA-1">
    <property type="protein sequence ID" value="ACOC_0000026801-mRNA-1"/>
    <property type="gene ID" value="ACOC_0000026801"/>
</dbReference>
<feature type="compositionally biased region" description="Polar residues" evidence="2">
    <location>
        <begin position="190"/>
        <end position="200"/>
    </location>
</feature>
<dbReference type="OrthoDB" id="1850764at2759"/>
<proteinExistence type="predicted"/>
<dbReference type="GO" id="GO:0051015">
    <property type="term" value="F:actin filament binding"/>
    <property type="evidence" value="ECO:0007669"/>
    <property type="project" value="TreeGrafter"/>
</dbReference>
<feature type="region of interest" description="Disordered" evidence="2">
    <location>
        <begin position="190"/>
        <end position="246"/>
    </location>
</feature>
<feature type="compositionally biased region" description="Basic and acidic residues" evidence="2">
    <location>
        <begin position="201"/>
        <end position="213"/>
    </location>
</feature>
<dbReference type="InterPro" id="IPR015505">
    <property type="entry name" value="Coronin"/>
</dbReference>
<dbReference type="OMA" id="GWINTGC"/>
<name>A0A158PD50_ANGCS</name>
<evidence type="ECO:0000256" key="2">
    <source>
        <dbReference type="SAM" id="MobiDB-lite"/>
    </source>
</evidence>
<dbReference type="AlphaFoldDB" id="A0A158PD50"/>
<accession>A0A158PD50</accession>